<evidence type="ECO:0000256" key="2">
    <source>
        <dbReference type="ARBA" id="ARBA00023006"/>
    </source>
</evidence>
<sequence>MEAPKIKTKKKRVAKLAKSPEEECTPLYGQETIPGNIEDEEDIKFTNNIRTADGTYKPEEIESLLQGSETSCREDSSAEINLSLDDTINSNTEEGLIYAHELEEIGAGANIALAPPLEKMKHCATFNHNPVFNDAGGECNIDVLGYDIIREDELENRISHPFSELSIDENEDDFAEVANHLNKFQEVTAFTESQLLSIYHNEELSLNSSFIDQFIDVELRGGSAQQHPLYDLLISYLRSREKQTTNTTEIDTLLKECKEIQQRLWIIENVKVTETGECQDGNPVEASHEYQIGMFDQIVLSKLATQLALVREMANEQHSLYSYSCQVIKLKVDNFINAISQKFSNLPHNAPVTLLSDSVARRTSELCGAISVLFYFQRLPCKDQGFISETRQWLTQLVAILLRVSTWSEHMFLLNHILRCPAGIFKWAISYVQCPTAPFRAPNPVMYLNHMVTAIATIVYPIKERQAFLSQMEKSLNENDDVWVMVDSDGEDEEDSPSSQSQLRENDIIALLNQVPLDALFRQILQLTRRDDVDIFNALSSGEMLKVFAMSKLLIKTLEQGIRTYGSSRYQQFAKRLARIISDTARYVSDCWEIFKRDNSELNDPNIERLQVEYNNIIISACSAFLGKHHKSILQYLMYMPFSQISLPSLWKLLNMVMQPYKADFLCKNALEWWMGVEELVPTLSDAELYYLLTTVSNMALARPNTDWIFIKVITTHLLQIGIVNPSTRDMCYKTARTLLSNLTNKYPSLISVMLNKLKHLLPQAGNLSIYLFKELPLYLWKPTKEDLNLIEHWLLACPNGSMEGALSRFILNNMNWGLNPNLSGELFLKREMHCQVALLVVRLAILHCPEAVNSNNSTAITDTVKLMSQLKGTTGRTIPEQSLSIWVWTMLFKLRLHLLDQPEPFIWATLANPMQYFSILPSLESLPNELSPLVRALKENQVTAIFTALLMTSTGHSIPLICHSGFQMLLVLLQSHRYLAVLFLLEHIVPLFLDCPGSLLASEKFHQLLTGLLLADRTFLKFAVSLLSTDFPGLILKQFGELIQVHIENYRKYNLQSPAPIIELWLRILCKIWVTEPVATSYLMDIILQAAFFRTEIKTMACEILCELYEVLSNNKSKFSLVSWVTGSAPSGLLLPKSAQDTPWFTYFALEIEQQKLFMNNGLWKQLILDLSSSSGKTNVDATLKKSCSSLKLASISSSNIPIYRWSQQALDTPVDHPALPLFWQRFFMLYLTRIPSASRKDLGSVGGKFFEGVTNHSYLKKLKKKLNDCKTFFEAKCSNTAHVVTPEKKQWFDNLAKLYTTYCLWLEEPTLHEPGVYLPSLPLPYNGKKLLSLFNGDEELWYEYVDYDTVRASQRQSLLNWEQSLFRVQDITVKPISSPTESDCFTRITKRLQRYESPVPPPSLRPLQHLVPETPPEALYNKFLMLEILKDSFKALTSYAQVYSLRRGEHSSIDCCLLELVSLLYKTVETQVTLHAACDTHNPGCNHVPSVSSLNCAGPAVIHIKVCAVHVNDAVDMAIHNNRIEVQNLLKRSLQPPPVAVTMGSVHIEQTVRALEEKCSDLRRIGDVQLLNNIQDVGVALFYHMTYLFTEEAASYPPLKQLITTCVETLGQCFISCDEKQGPVLLSRVLETPSLSSLLGIHFSPTKSSPQLYIQLYRTLMNAVTPSNYDLIFVLLTKFEMGLWMESQKPRLSERSQLIELVGQALASAGQSPPQEYIMIHEVLRRQLCVLMMHDAPQHYNQVISVALKHSESHSLAAEVWYDIVNALVWQSGVQFKPHTALAQVVSDMTKFAVDQNVFSQHEVIEVANLLGGHFTEERLQYGLYGLYPKYRIYVSPFATLLGIVSHALISTTIKKHSGLNSAKICDEVWPYFNGLYSPWISPYFTQSLAQPTAAWIQQLTDDRSILLPWISPDSGHAHKIAAIFTESIRFLLESLPGSGDILSHVWQYYVTNFAHISVKEHVLSVIHSNLLSLPWCRFSPSLPDLDLMHKVSDTYVPYCHTLLGAIFIDIPWQSWMETIPDLHQLPKVLCSLLHLFVKLANEPNVRQSVKIVELLKTGYNFHWELVDCSNYESVVNWFVMSYDPRVILNLEEDSNEIDNSVLGLLRYAAGFVSEASGYHSSTPRKRQLYIRACVKLIISCFSKHKSLVMSNQWKVQTAIEEILTLINTVVPSSGGSHAEAGLHIAEVLTLVNLRSNPLGNLSTDTITTWVGTRGDCVVSGALLRTLGTAVEHHVPLGQIMEAVLTAVFNDRNNSDWDIVKSQIQEPVPKQLPIEDVLVNNSQVLSLYALITKSVYNQEDLAGKIRMFNNLTTWISSIKQSEECEGKIVLLFHLGLVMGSWICDDNPSICDRNLRLLAEAADSWADHKPPWAFLGAIGLKKNTTLSNRCRTLARVLSALILCQLPERKGELPVDQPPFIRTTPHAPGGLTSNNMELGPNADAVKALSSLENLMNEKGYTSNRHAVEVALGQIRQTENSMHNAHKIYLKIAKLLYPDLRYIQSIMAGNS</sequence>
<dbReference type="Pfam" id="PF26573">
    <property type="entry name" value="TPR_Epg5_2"/>
    <property type="match status" value="1"/>
</dbReference>
<dbReference type="InterPro" id="IPR058750">
    <property type="entry name" value="TPR_Epg5"/>
</dbReference>
<evidence type="ECO:0000259" key="4">
    <source>
        <dbReference type="Pfam" id="PF26103"/>
    </source>
</evidence>
<dbReference type="PANTHER" id="PTHR31139:SF4">
    <property type="entry name" value="ECTOPIC P GRANULES PROTEIN 5 HOMOLOG"/>
    <property type="match status" value="1"/>
</dbReference>
<dbReference type="GO" id="GO:0097352">
    <property type="term" value="P:autophagosome maturation"/>
    <property type="evidence" value="ECO:0007669"/>
    <property type="project" value="TreeGrafter"/>
</dbReference>
<evidence type="ECO:0008006" key="7">
    <source>
        <dbReference type="Google" id="ProtNLM"/>
    </source>
</evidence>
<evidence type="ECO:0000256" key="3">
    <source>
        <dbReference type="SAM" id="MobiDB-lite"/>
    </source>
</evidence>
<dbReference type="Pfam" id="PF26106">
    <property type="entry name" value="TPR_Epg5_C"/>
    <property type="match status" value="1"/>
</dbReference>
<organism evidence="6">
    <name type="scientific">Triatoma infestans</name>
    <name type="common">Assassin bug</name>
    <dbReference type="NCBI Taxonomy" id="30076"/>
    <lineage>
        <taxon>Eukaryota</taxon>
        <taxon>Metazoa</taxon>
        <taxon>Ecdysozoa</taxon>
        <taxon>Arthropoda</taxon>
        <taxon>Hexapoda</taxon>
        <taxon>Insecta</taxon>
        <taxon>Pterygota</taxon>
        <taxon>Neoptera</taxon>
        <taxon>Paraneoptera</taxon>
        <taxon>Hemiptera</taxon>
        <taxon>Heteroptera</taxon>
        <taxon>Panheteroptera</taxon>
        <taxon>Cimicomorpha</taxon>
        <taxon>Reduviidae</taxon>
        <taxon>Triatominae</taxon>
        <taxon>Triatoma</taxon>
    </lineage>
</organism>
<protein>
    <recommendedName>
        <fullName evidence="7">Ectopic P granules protein 5 homolog</fullName>
    </recommendedName>
</protein>
<feature type="region of interest" description="Disordered" evidence="3">
    <location>
        <begin position="1"/>
        <end position="20"/>
    </location>
</feature>
<keyword evidence="2" id="KW-0072">Autophagy</keyword>
<evidence type="ECO:0000259" key="5">
    <source>
        <dbReference type="Pfam" id="PF26573"/>
    </source>
</evidence>
<dbReference type="InterPro" id="IPR051436">
    <property type="entry name" value="Autophagy-related_EPG5"/>
</dbReference>
<dbReference type="InterPro" id="IPR059030">
    <property type="entry name" value="TPR_Epg5_mid"/>
</dbReference>
<reference evidence="6" key="1">
    <citation type="journal article" date="2014" name="PLoS Negl. Trop. Dis.">
        <title>An updated insight into the Sialotranscriptome of Triatoma infestans: developmental stage and geographic variations.</title>
        <authorList>
            <person name="Schwarz A."/>
            <person name="Medrano-Mercado N."/>
            <person name="Schaub G.A."/>
            <person name="Struchiner C.J."/>
            <person name="Bargues M.D."/>
            <person name="Levy M.Z."/>
            <person name="Ribeiro J.M."/>
        </authorList>
    </citation>
    <scope>NUCLEOTIDE SEQUENCE</scope>
    <source>
        <strain evidence="6">Chile</strain>
        <tissue evidence="6">Salivary glands</tissue>
    </source>
</reference>
<feature type="domain" description="Epg5-like central TPR repeats" evidence="4">
    <location>
        <begin position="1621"/>
        <end position="2015"/>
    </location>
</feature>
<dbReference type="EMBL" id="GBBI01004559">
    <property type="protein sequence ID" value="JAC14153.1"/>
    <property type="molecule type" value="mRNA"/>
</dbReference>
<proteinExistence type="evidence at transcript level"/>
<name>A0A023EYE2_TRIIF</name>
<feature type="domain" description="Epg5-like TPR" evidence="5">
    <location>
        <begin position="1161"/>
        <end position="1348"/>
    </location>
</feature>
<comment type="similarity">
    <text evidence="1">Belongs to the EPG5 family.</text>
</comment>
<dbReference type="PANTHER" id="PTHR31139">
    <property type="entry name" value="ECTOPIC P GRANULES PROTEIN 5 HOMOLOG"/>
    <property type="match status" value="1"/>
</dbReference>
<evidence type="ECO:0000256" key="1">
    <source>
        <dbReference type="ARBA" id="ARBA00010948"/>
    </source>
</evidence>
<feature type="compositionally biased region" description="Basic residues" evidence="3">
    <location>
        <begin position="1"/>
        <end position="15"/>
    </location>
</feature>
<evidence type="ECO:0000313" key="6">
    <source>
        <dbReference type="EMBL" id="JAC14153.1"/>
    </source>
</evidence>
<accession>A0A023EYE2</accession>
<dbReference type="Pfam" id="PF26103">
    <property type="entry name" value="TPR_Epg5"/>
    <property type="match status" value="1"/>
</dbReference>
<dbReference type="GO" id="GO:0005737">
    <property type="term" value="C:cytoplasm"/>
    <property type="evidence" value="ECO:0007669"/>
    <property type="project" value="TreeGrafter"/>
</dbReference>